<dbReference type="Proteomes" id="UP000828390">
    <property type="component" value="Unassembled WGS sequence"/>
</dbReference>
<protein>
    <submittedName>
        <fullName evidence="1">Uncharacterized protein</fullName>
    </submittedName>
</protein>
<dbReference type="AlphaFoldDB" id="A0A9D4F198"/>
<evidence type="ECO:0000313" key="2">
    <source>
        <dbReference type="Proteomes" id="UP000828390"/>
    </source>
</evidence>
<name>A0A9D4F198_DREPO</name>
<keyword evidence="2" id="KW-1185">Reference proteome</keyword>
<proteinExistence type="predicted"/>
<organism evidence="1 2">
    <name type="scientific">Dreissena polymorpha</name>
    <name type="common">Zebra mussel</name>
    <name type="synonym">Mytilus polymorpha</name>
    <dbReference type="NCBI Taxonomy" id="45954"/>
    <lineage>
        <taxon>Eukaryota</taxon>
        <taxon>Metazoa</taxon>
        <taxon>Spiralia</taxon>
        <taxon>Lophotrochozoa</taxon>
        <taxon>Mollusca</taxon>
        <taxon>Bivalvia</taxon>
        <taxon>Autobranchia</taxon>
        <taxon>Heteroconchia</taxon>
        <taxon>Euheterodonta</taxon>
        <taxon>Imparidentia</taxon>
        <taxon>Neoheterodontei</taxon>
        <taxon>Myida</taxon>
        <taxon>Dreissenoidea</taxon>
        <taxon>Dreissenidae</taxon>
        <taxon>Dreissena</taxon>
    </lineage>
</organism>
<reference evidence="1" key="2">
    <citation type="submission" date="2020-11" db="EMBL/GenBank/DDBJ databases">
        <authorList>
            <person name="McCartney M.A."/>
            <person name="Auch B."/>
            <person name="Kono T."/>
            <person name="Mallez S."/>
            <person name="Becker A."/>
            <person name="Gohl D.M."/>
            <person name="Silverstein K.A.T."/>
            <person name="Koren S."/>
            <person name="Bechman K.B."/>
            <person name="Herman A."/>
            <person name="Abrahante J.E."/>
            <person name="Garbe J."/>
        </authorList>
    </citation>
    <scope>NUCLEOTIDE SEQUENCE</scope>
    <source>
        <strain evidence="1">Duluth1</strain>
        <tissue evidence="1">Whole animal</tissue>
    </source>
</reference>
<dbReference type="EMBL" id="JAIWYP010000008">
    <property type="protein sequence ID" value="KAH3787622.1"/>
    <property type="molecule type" value="Genomic_DNA"/>
</dbReference>
<comment type="caution">
    <text evidence="1">The sequence shown here is derived from an EMBL/GenBank/DDBJ whole genome shotgun (WGS) entry which is preliminary data.</text>
</comment>
<sequence>MRPIKTESEFYSQPKSNVVQYAKTGTAISLFLEVCITHLHIIHSCAGSGSSVVRVDFNQIAGHPGNSTFDVRLSGV</sequence>
<reference evidence="1" key="1">
    <citation type="journal article" date="2019" name="bioRxiv">
        <title>The Genome of the Zebra Mussel, Dreissena polymorpha: A Resource for Invasive Species Research.</title>
        <authorList>
            <person name="McCartney M.A."/>
            <person name="Auch B."/>
            <person name="Kono T."/>
            <person name="Mallez S."/>
            <person name="Zhang Y."/>
            <person name="Obille A."/>
            <person name="Becker A."/>
            <person name="Abrahante J.E."/>
            <person name="Garbe J."/>
            <person name="Badalamenti J.P."/>
            <person name="Herman A."/>
            <person name="Mangelson H."/>
            <person name="Liachko I."/>
            <person name="Sullivan S."/>
            <person name="Sone E.D."/>
            <person name="Koren S."/>
            <person name="Silverstein K.A.T."/>
            <person name="Beckman K.B."/>
            <person name="Gohl D.M."/>
        </authorList>
    </citation>
    <scope>NUCLEOTIDE SEQUENCE</scope>
    <source>
        <strain evidence="1">Duluth1</strain>
        <tissue evidence="1">Whole animal</tissue>
    </source>
</reference>
<evidence type="ECO:0000313" key="1">
    <source>
        <dbReference type="EMBL" id="KAH3787622.1"/>
    </source>
</evidence>
<gene>
    <name evidence="1" type="ORF">DPMN_165749</name>
</gene>
<accession>A0A9D4F198</accession>